<dbReference type="Proteomes" id="UP000225889">
    <property type="component" value="Unassembled WGS sequence"/>
</dbReference>
<comment type="caution">
    <text evidence="3">The sequence shown here is derived from an EMBL/GenBank/DDBJ whole genome shotgun (WGS) entry which is preliminary data.</text>
</comment>
<accession>A0A2G3DV68</accession>
<dbReference type="Pfam" id="PF19610">
    <property type="entry name" value="DUF6115"/>
    <property type="match status" value="1"/>
</dbReference>
<evidence type="ECO:0000313" key="4">
    <source>
        <dbReference type="Proteomes" id="UP000225889"/>
    </source>
</evidence>
<evidence type="ECO:0000256" key="2">
    <source>
        <dbReference type="SAM" id="Phobius"/>
    </source>
</evidence>
<dbReference type="AlphaFoldDB" id="A0A2G3DV68"/>
<dbReference type="EMBL" id="PDYF01000011">
    <property type="protein sequence ID" value="PHU34904.1"/>
    <property type="molecule type" value="Genomic_DNA"/>
</dbReference>
<keyword evidence="2" id="KW-1133">Transmembrane helix</keyword>
<protein>
    <submittedName>
        <fullName evidence="3">Uncharacterized protein</fullName>
    </submittedName>
</protein>
<keyword evidence="2" id="KW-0472">Membrane</keyword>
<reference evidence="3 4" key="2">
    <citation type="submission" date="2017-10" db="EMBL/GenBank/DDBJ databases">
        <authorList>
            <person name="Banno H."/>
            <person name="Chua N.-H."/>
        </authorList>
    </citation>
    <scope>NUCLEOTIDE SEQUENCE [LARGE SCALE GENOMIC DNA]</scope>
    <source>
        <strain evidence="3 4">JK626</strain>
    </source>
</reference>
<name>A0A2G3DV68_9FIRM</name>
<gene>
    <name evidence="3" type="ORF">CSX01_06090</name>
</gene>
<dbReference type="InterPro" id="IPR046118">
    <property type="entry name" value="DUF6115"/>
</dbReference>
<proteinExistence type="predicted"/>
<feature type="transmembrane region" description="Helical" evidence="2">
    <location>
        <begin position="6"/>
        <end position="23"/>
    </location>
</feature>
<sequence>MTILEIVLLIIGLGLIIGSFFVSERLSSKDKENLQKLTRDQIESIIKDKMADANVELEDKLSATIDEAMDELDRRTDKETNTKILAISEYSDNVLESVDKSHKEVTFMYSMLNDKQKDATEMTKKLSELEDTLVALDSAVSKKLDLLRDRELEIEDERRVLEEQKAAFASEKEENLSKQIPFNEALAEKFSEETPNSDTKSNGNMEILTLHDEGLSEVEIAKKLGRGLGEVKFVLGLYQEGR</sequence>
<organism evidence="3 4">
    <name type="scientific">Pseudobutyrivibrio ruminis</name>
    <dbReference type="NCBI Taxonomy" id="46206"/>
    <lineage>
        <taxon>Bacteria</taxon>
        <taxon>Bacillati</taxon>
        <taxon>Bacillota</taxon>
        <taxon>Clostridia</taxon>
        <taxon>Lachnospirales</taxon>
        <taxon>Lachnospiraceae</taxon>
        <taxon>Pseudobutyrivibrio</taxon>
    </lineage>
</organism>
<keyword evidence="2" id="KW-0812">Transmembrane</keyword>
<evidence type="ECO:0000256" key="1">
    <source>
        <dbReference type="SAM" id="Coils"/>
    </source>
</evidence>
<evidence type="ECO:0000313" key="3">
    <source>
        <dbReference type="EMBL" id="PHU34904.1"/>
    </source>
</evidence>
<keyword evidence="1" id="KW-0175">Coiled coil</keyword>
<feature type="coiled-coil region" evidence="1">
    <location>
        <begin position="112"/>
        <end position="174"/>
    </location>
</feature>
<reference evidence="3 4" key="1">
    <citation type="submission" date="2017-10" db="EMBL/GenBank/DDBJ databases">
        <title>Resolving the taxonomy of Roseburia spp., Eubacterium rectale and Agathobacter spp. through phylogenomic analysis.</title>
        <authorList>
            <person name="Sheridan P.O."/>
            <person name="Walker A.W."/>
            <person name="Duncan S.H."/>
            <person name="Scott K.P."/>
            <person name="Toole P.W.O."/>
            <person name="Luis P."/>
            <person name="Flint H.J."/>
        </authorList>
    </citation>
    <scope>NUCLEOTIDE SEQUENCE [LARGE SCALE GENOMIC DNA]</scope>
    <source>
        <strain evidence="3 4">JK626</strain>
    </source>
</reference>